<evidence type="ECO:0000313" key="1">
    <source>
        <dbReference type="EMBL" id="WQF89426.1"/>
    </source>
</evidence>
<name>A0AAX4J1Q3_9PEZI</name>
<dbReference type="Proteomes" id="UP001322277">
    <property type="component" value="Chromosome 10"/>
</dbReference>
<organism evidence="1 2">
    <name type="scientific">Colletotrichum destructivum</name>
    <dbReference type="NCBI Taxonomy" id="34406"/>
    <lineage>
        <taxon>Eukaryota</taxon>
        <taxon>Fungi</taxon>
        <taxon>Dikarya</taxon>
        <taxon>Ascomycota</taxon>
        <taxon>Pezizomycotina</taxon>
        <taxon>Sordariomycetes</taxon>
        <taxon>Hypocreomycetidae</taxon>
        <taxon>Glomerellales</taxon>
        <taxon>Glomerellaceae</taxon>
        <taxon>Colletotrichum</taxon>
        <taxon>Colletotrichum destructivum species complex</taxon>
    </lineage>
</organism>
<dbReference type="EMBL" id="CP137314">
    <property type="protein sequence ID" value="WQF89426.1"/>
    <property type="molecule type" value="Genomic_DNA"/>
</dbReference>
<dbReference type="KEGG" id="cdet:87950940"/>
<reference evidence="2" key="1">
    <citation type="journal article" date="2023" name="bioRxiv">
        <title>Complete genome of the Medicago anthracnose fungus, Colletotrichum destructivum, reveals a mini-chromosome-like region within a core chromosome.</title>
        <authorList>
            <person name="Lapalu N."/>
            <person name="Simon A."/>
            <person name="Lu A."/>
            <person name="Plaumann P.-L."/>
            <person name="Amselem J."/>
            <person name="Pigne S."/>
            <person name="Auger A."/>
            <person name="Koch C."/>
            <person name="Dallery J.-F."/>
            <person name="O'Connell R.J."/>
        </authorList>
    </citation>
    <scope>NUCLEOTIDE SEQUENCE [LARGE SCALE GENOMIC DNA]</scope>
    <source>
        <strain evidence="2">CBS 520.97</strain>
    </source>
</reference>
<sequence length="288" mass="31802">MDKCWFVLRQTHYLAPEYSNMARGEATGNLLLGHVIPSLKALDQVINSDGPLPFPKDMRIEQSTMYDIQWSTSKESGIEASAKADVPVAAAAGLSVRGDVALEFQRGAGDSWQFDQVDTQTIRPTKNYIRQCLKTPLVAAHIERVKFLDKWKLLMVSGIMIAKGARTERSESKGRVAHFKPGMNMAEVVSAEISAGVSRTTQSSLSAQHENDFIWAVRLTELSKSPFRSDVSERVLTKGATLGLDDDLPDIDSIADAAGVLDYHQIEHETADEGQKIYFIFPTDENAT</sequence>
<evidence type="ECO:0000313" key="2">
    <source>
        <dbReference type="Proteomes" id="UP001322277"/>
    </source>
</evidence>
<keyword evidence="2" id="KW-1185">Reference proteome</keyword>
<accession>A0AAX4J1Q3</accession>
<gene>
    <name evidence="1" type="ORF">CDEST_14440</name>
</gene>
<proteinExistence type="predicted"/>
<dbReference type="AlphaFoldDB" id="A0AAX4J1Q3"/>
<protein>
    <submittedName>
        <fullName evidence="1">Uncharacterized protein</fullName>
    </submittedName>
</protein>
<dbReference type="RefSeq" id="XP_062786647.1">
    <property type="nucleotide sequence ID" value="XM_062930596.1"/>
</dbReference>
<dbReference type="GeneID" id="87950940"/>